<protein>
    <submittedName>
        <fullName evidence="2">Uncharacterized protein</fullName>
    </submittedName>
</protein>
<accession>A0A8H6YU35</accession>
<sequence length="244" mass="27255">MDPQNTNPTSPSNSAGTMPTMTPINSRTLTLTYSRPGEGGATHHAIIPFPERYEQAVADALKLLGKYMTNADPQAKDVVLKYSIMQKRDGKWIWAEFEPANWLLVVQPGAEIGMFEREVPRSLAVKEIFWRGPVYLAFGETNNSLTTWQGLDPTNRAEPSLYLIDRPVNYAEAVAATRNCVAGYNTRSAIKRVQEPGRTLTFYLFEDQRTVHNWIAIPPQATTDDNLWQALVPPPHALMGVIAN</sequence>
<dbReference type="AlphaFoldDB" id="A0A8H6YU35"/>
<dbReference type="OrthoDB" id="3063824at2759"/>
<evidence type="ECO:0000256" key="1">
    <source>
        <dbReference type="SAM" id="MobiDB-lite"/>
    </source>
</evidence>
<reference evidence="2" key="1">
    <citation type="submission" date="2020-05" db="EMBL/GenBank/DDBJ databases">
        <title>Mycena genomes resolve the evolution of fungal bioluminescence.</title>
        <authorList>
            <person name="Tsai I.J."/>
        </authorList>
    </citation>
    <scope>NUCLEOTIDE SEQUENCE</scope>
    <source>
        <strain evidence="2">160909Yilan</strain>
    </source>
</reference>
<feature type="region of interest" description="Disordered" evidence="1">
    <location>
        <begin position="1"/>
        <end position="21"/>
    </location>
</feature>
<name>A0A8H6YU35_9AGAR</name>
<keyword evidence="3" id="KW-1185">Reference proteome</keyword>
<comment type="caution">
    <text evidence="2">The sequence shown here is derived from an EMBL/GenBank/DDBJ whole genome shotgun (WGS) entry which is preliminary data.</text>
</comment>
<organism evidence="2 3">
    <name type="scientific">Mycena sanguinolenta</name>
    <dbReference type="NCBI Taxonomy" id="230812"/>
    <lineage>
        <taxon>Eukaryota</taxon>
        <taxon>Fungi</taxon>
        <taxon>Dikarya</taxon>
        <taxon>Basidiomycota</taxon>
        <taxon>Agaricomycotina</taxon>
        <taxon>Agaricomycetes</taxon>
        <taxon>Agaricomycetidae</taxon>
        <taxon>Agaricales</taxon>
        <taxon>Marasmiineae</taxon>
        <taxon>Mycenaceae</taxon>
        <taxon>Mycena</taxon>
    </lineage>
</organism>
<evidence type="ECO:0000313" key="2">
    <source>
        <dbReference type="EMBL" id="KAF7366353.1"/>
    </source>
</evidence>
<dbReference type="EMBL" id="JACAZH010000006">
    <property type="protein sequence ID" value="KAF7366353.1"/>
    <property type="molecule type" value="Genomic_DNA"/>
</dbReference>
<gene>
    <name evidence="2" type="ORF">MSAN_00891800</name>
</gene>
<proteinExistence type="predicted"/>
<evidence type="ECO:0000313" key="3">
    <source>
        <dbReference type="Proteomes" id="UP000623467"/>
    </source>
</evidence>
<dbReference type="Proteomes" id="UP000623467">
    <property type="component" value="Unassembled WGS sequence"/>
</dbReference>